<dbReference type="AlphaFoldDB" id="A0A8A1MCJ7"/>
<dbReference type="Proteomes" id="UP000663671">
    <property type="component" value="Chromosome 1"/>
</dbReference>
<dbReference type="VEuPathDB" id="FungiDB:I7I51_00710"/>
<evidence type="ECO:0000256" key="1">
    <source>
        <dbReference type="SAM" id="SignalP"/>
    </source>
</evidence>
<feature type="chain" id="PRO_5034587398" evidence="1">
    <location>
        <begin position="16"/>
        <end position="133"/>
    </location>
</feature>
<keyword evidence="1" id="KW-0732">Signal</keyword>
<evidence type="ECO:0000313" key="3">
    <source>
        <dbReference type="Proteomes" id="UP000663671"/>
    </source>
</evidence>
<dbReference type="EMBL" id="CP069114">
    <property type="protein sequence ID" value="QSS63651.1"/>
    <property type="molecule type" value="Genomic_DNA"/>
</dbReference>
<sequence length="133" mass="15197">MAASWCLSWISRVLPFLNHILFSRNTHVLLSYGKCHKLPSAAIQLEFFHQELAGMGRQPSHPAVKQLKIDRQGTRNAVESSPERLDCYPVVLGTALSKFFLKVEEQMEEATGQPFRKALPPIMFSFFSPFRNF</sequence>
<protein>
    <submittedName>
        <fullName evidence="2">Uncharacterized protein</fullName>
    </submittedName>
</protein>
<accession>A0A8A1MCJ7</accession>
<name>A0A8A1MCJ7_AJECA</name>
<proteinExistence type="predicted"/>
<reference evidence="2" key="1">
    <citation type="submission" date="2021-01" db="EMBL/GenBank/DDBJ databases">
        <title>Chromosome-level genome assembly of a human fungal pathogen reveals clustering of transcriptionally co-regulated genes.</title>
        <authorList>
            <person name="Voorhies M."/>
            <person name="Cohen S."/>
            <person name="Shea T.P."/>
            <person name="Petrus S."/>
            <person name="Munoz J.F."/>
            <person name="Poplawski S."/>
            <person name="Goldman W.E."/>
            <person name="Michael T."/>
            <person name="Cuomo C.A."/>
            <person name="Sil A."/>
            <person name="Beyhan S."/>
        </authorList>
    </citation>
    <scope>NUCLEOTIDE SEQUENCE</scope>
    <source>
        <strain evidence="2">WU24</strain>
    </source>
</reference>
<feature type="signal peptide" evidence="1">
    <location>
        <begin position="1"/>
        <end position="15"/>
    </location>
</feature>
<organism evidence="2 3">
    <name type="scientific">Ajellomyces capsulatus</name>
    <name type="common">Darling's disease fungus</name>
    <name type="synonym">Histoplasma capsulatum</name>
    <dbReference type="NCBI Taxonomy" id="5037"/>
    <lineage>
        <taxon>Eukaryota</taxon>
        <taxon>Fungi</taxon>
        <taxon>Dikarya</taxon>
        <taxon>Ascomycota</taxon>
        <taxon>Pezizomycotina</taxon>
        <taxon>Eurotiomycetes</taxon>
        <taxon>Eurotiomycetidae</taxon>
        <taxon>Onygenales</taxon>
        <taxon>Ajellomycetaceae</taxon>
        <taxon>Histoplasma</taxon>
    </lineage>
</organism>
<evidence type="ECO:0000313" key="2">
    <source>
        <dbReference type="EMBL" id="QSS63651.1"/>
    </source>
</evidence>
<gene>
    <name evidence="2" type="ORF">I7I51_00710</name>
</gene>